<reference evidence="10" key="2">
    <citation type="submission" date="2025-09" db="UniProtKB">
        <authorList>
            <consortium name="Ensembl"/>
        </authorList>
    </citation>
    <scope>IDENTIFICATION</scope>
</reference>
<dbReference type="SMART" id="SM00220">
    <property type="entry name" value="S_TKc"/>
    <property type="match status" value="1"/>
</dbReference>
<dbReference type="GO" id="GO:0005634">
    <property type="term" value="C:nucleus"/>
    <property type="evidence" value="ECO:0007669"/>
    <property type="project" value="TreeGrafter"/>
</dbReference>
<dbReference type="InterPro" id="IPR008271">
    <property type="entry name" value="Ser/Thr_kinase_AS"/>
</dbReference>
<dbReference type="InterPro" id="IPR000719">
    <property type="entry name" value="Prot_kinase_dom"/>
</dbReference>
<keyword evidence="2 8" id="KW-0723">Serine/threonine-protein kinase</keyword>
<dbReference type="GO" id="GO:0005524">
    <property type="term" value="F:ATP binding"/>
    <property type="evidence" value="ECO:0007669"/>
    <property type="project" value="UniProtKB-UniRule"/>
</dbReference>
<dbReference type="GO" id="GO:0004674">
    <property type="term" value="F:protein serine/threonine kinase activity"/>
    <property type="evidence" value="ECO:0007669"/>
    <property type="project" value="UniProtKB-KW"/>
</dbReference>
<accession>A0A8D2NYY8</accession>
<keyword evidence="4 7" id="KW-0547">Nucleotide-binding</keyword>
<name>A0A8D2NYY8_ZOSLA</name>
<dbReference type="Gene3D" id="3.30.200.20">
    <property type="entry name" value="Phosphorylase Kinase, domain 1"/>
    <property type="match status" value="1"/>
</dbReference>
<dbReference type="PROSITE" id="PS00107">
    <property type="entry name" value="PROTEIN_KINASE_ATP"/>
    <property type="match status" value="1"/>
</dbReference>
<feature type="domain" description="Protein kinase" evidence="9">
    <location>
        <begin position="77"/>
        <end position="337"/>
    </location>
</feature>
<reference evidence="10" key="1">
    <citation type="submission" date="2025-08" db="UniProtKB">
        <authorList>
            <consortium name="Ensembl"/>
        </authorList>
    </citation>
    <scope>IDENTIFICATION</scope>
</reference>
<dbReference type="FunFam" id="1.10.510.10:FF:000594">
    <property type="entry name" value="Myosin light chain kinase isoform-III"/>
    <property type="match status" value="1"/>
</dbReference>
<evidence type="ECO:0000256" key="3">
    <source>
        <dbReference type="ARBA" id="ARBA00022679"/>
    </source>
</evidence>
<dbReference type="PANTHER" id="PTHR24342">
    <property type="entry name" value="SERINE/THREONINE-PROTEIN KINASE 17"/>
    <property type="match status" value="1"/>
</dbReference>
<evidence type="ECO:0000313" key="11">
    <source>
        <dbReference type="Proteomes" id="UP000694401"/>
    </source>
</evidence>
<evidence type="ECO:0000256" key="4">
    <source>
        <dbReference type="ARBA" id="ARBA00022741"/>
    </source>
</evidence>
<keyword evidence="6 7" id="KW-0067">ATP-binding</keyword>
<dbReference type="InterPro" id="IPR017441">
    <property type="entry name" value="Protein_kinase_ATP_BS"/>
</dbReference>
<comment type="similarity">
    <text evidence="1">Belongs to the protein kinase superfamily. CAMK Ser/Thr protein kinase family.</text>
</comment>
<evidence type="ECO:0000259" key="9">
    <source>
        <dbReference type="PROSITE" id="PS50011"/>
    </source>
</evidence>
<dbReference type="InterPro" id="IPR011009">
    <property type="entry name" value="Kinase-like_dom_sf"/>
</dbReference>
<dbReference type="Gene3D" id="1.10.510.10">
    <property type="entry name" value="Transferase(Phosphotransferase) domain 1"/>
    <property type="match status" value="1"/>
</dbReference>
<dbReference type="PANTHER" id="PTHR24342:SF20">
    <property type="entry name" value="MYOSIN LIGHT CHAIN KINASE, SMOOTH MUSCLE"/>
    <property type="match status" value="1"/>
</dbReference>
<dbReference type="GO" id="GO:0043065">
    <property type="term" value="P:positive regulation of apoptotic process"/>
    <property type="evidence" value="ECO:0007669"/>
    <property type="project" value="TreeGrafter"/>
</dbReference>
<protein>
    <recommendedName>
        <fullName evidence="9">Protein kinase domain-containing protein</fullName>
    </recommendedName>
</protein>
<evidence type="ECO:0000256" key="2">
    <source>
        <dbReference type="ARBA" id="ARBA00022527"/>
    </source>
</evidence>
<dbReference type="PROSITE" id="PS50011">
    <property type="entry name" value="PROTEIN_KINASE_DOM"/>
    <property type="match status" value="1"/>
</dbReference>
<dbReference type="PROSITE" id="PS00108">
    <property type="entry name" value="PROTEIN_KINASE_ST"/>
    <property type="match status" value="1"/>
</dbReference>
<dbReference type="AlphaFoldDB" id="A0A8D2NYY8"/>
<organism evidence="10 11">
    <name type="scientific">Zosterops lateralis melanops</name>
    <dbReference type="NCBI Taxonomy" id="1220523"/>
    <lineage>
        <taxon>Eukaryota</taxon>
        <taxon>Metazoa</taxon>
        <taxon>Chordata</taxon>
        <taxon>Craniata</taxon>
        <taxon>Vertebrata</taxon>
        <taxon>Euteleostomi</taxon>
        <taxon>Archelosauria</taxon>
        <taxon>Archosauria</taxon>
        <taxon>Dinosauria</taxon>
        <taxon>Saurischia</taxon>
        <taxon>Theropoda</taxon>
        <taxon>Coelurosauria</taxon>
        <taxon>Aves</taxon>
        <taxon>Neognathae</taxon>
        <taxon>Neoaves</taxon>
        <taxon>Telluraves</taxon>
        <taxon>Australaves</taxon>
        <taxon>Passeriformes</taxon>
        <taxon>Sylvioidea</taxon>
        <taxon>Zosteropidae</taxon>
        <taxon>Zosterops</taxon>
    </lineage>
</organism>
<dbReference type="SUPFAM" id="SSF56112">
    <property type="entry name" value="Protein kinase-like (PK-like)"/>
    <property type="match status" value="1"/>
</dbReference>
<evidence type="ECO:0000256" key="6">
    <source>
        <dbReference type="ARBA" id="ARBA00022840"/>
    </source>
</evidence>
<proteinExistence type="inferred from homology"/>
<feature type="binding site" evidence="7">
    <location>
        <position position="106"/>
    </location>
    <ligand>
        <name>ATP</name>
        <dbReference type="ChEBI" id="CHEBI:30616"/>
    </ligand>
</feature>
<keyword evidence="5" id="KW-0418">Kinase</keyword>
<dbReference type="Ensembl" id="ENSZLMT00000005976.1">
    <property type="protein sequence ID" value="ENSZLMP00000005798.1"/>
    <property type="gene ID" value="ENSZLMG00000004096.1"/>
</dbReference>
<evidence type="ECO:0000256" key="7">
    <source>
        <dbReference type="PROSITE-ProRule" id="PRU10141"/>
    </source>
</evidence>
<dbReference type="GO" id="GO:0035556">
    <property type="term" value="P:intracellular signal transduction"/>
    <property type="evidence" value="ECO:0007669"/>
    <property type="project" value="TreeGrafter"/>
</dbReference>
<sequence length="389" mass="43605">MFSPGDIHTMGRVGRVVGPRWSRRDTEISTGGEDRPVVPKAWGISAWSTLIHPPGAEEAFEHRDVVINSQDKVSDVYTQLEKLGEGKFGIVYRLQEKATGKIRAGKYFRTRTAKEKEAARAEVELMNLLHHPRLVQCLDAFQEPTQLHLAVPSVAGGELFERIVDDDFEHTEPSSAQYVQQILEGLQFMHGQAIVHLDLKPENIVCISPGSHWVKIIDFGLARKLAPDTPVKVLHGTPEFMAPEVVAFEPVSFSTDMWSVGVICYILLSGESPFQGDTDMETLSNVTAAQWDFEEETFSEISQQAKDFISQLLQKDPRAEALLHPWLQQPQPSSPKVLSKERIRLFLARRKWQVPGWDDGDVGMDLAEGLSAFSLPSRKQGKPCWLSRG</sequence>
<keyword evidence="11" id="KW-1185">Reference proteome</keyword>
<evidence type="ECO:0000256" key="8">
    <source>
        <dbReference type="RuleBase" id="RU000304"/>
    </source>
</evidence>
<keyword evidence="3" id="KW-0808">Transferase</keyword>
<evidence type="ECO:0000313" key="10">
    <source>
        <dbReference type="Ensembl" id="ENSZLMP00000005798.1"/>
    </source>
</evidence>
<dbReference type="Pfam" id="PF00069">
    <property type="entry name" value="Pkinase"/>
    <property type="match status" value="1"/>
</dbReference>
<evidence type="ECO:0000256" key="1">
    <source>
        <dbReference type="ARBA" id="ARBA00006692"/>
    </source>
</evidence>
<dbReference type="Proteomes" id="UP000694401">
    <property type="component" value="Unassembled WGS sequence"/>
</dbReference>
<evidence type="ECO:0000256" key="5">
    <source>
        <dbReference type="ARBA" id="ARBA00022777"/>
    </source>
</evidence>